<protein>
    <submittedName>
        <fullName evidence="2">Uncharacterized protein</fullName>
    </submittedName>
</protein>
<comment type="caution">
    <text evidence="2">The sequence shown here is derived from an EMBL/GenBank/DDBJ whole genome shotgun (WGS) entry which is preliminary data.</text>
</comment>
<dbReference type="AlphaFoldDB" id="A0AA88TH64"/>
<proteinExistence type="predicted"/>
<keyword evidence="3" id="KW-1185">Reference proteome</keyword>
<gene>
    <name evidence="2" type="ORF">Q8A67_017565</name>
</gene>
<evidence type="ECO:0000313" key="2">
    <source>
        <dbReference type="EMBL" id="KAK2883928.1"/>
    </source>
</evidence>
<dbReference type="Proteomes" id="UP001187343">
    <property type="component" value="Unassembled WGS sequence"/>
</dbReference>
<name>A0AA88TH64_9TELE</name>
<accession>A0AA88TH64</accession>
<sequence>MSADQNQTVVESSLSPKTLQSVCSVVQHHEENQPQMSESDPGFASQSVNQELLEEQQKSEMGRDAWQPAQYLMSQRSPQELQVKQLQRVLQEQNTLLSLISPGQILSPTFLAHWQVQTSLSFSDADPLNPAGNLDAFKECPTKATYSGEVENESEALATNNTNVQDRIQQTVQIRETDKPVVQFNDSNFFLFHHKPTYFQLHCSCNGIWQEANCEDENHRSDEEHRFAEFSLVAHRLLFKSSDNPY</sequence>
<organism evidence="2 3">
    <name type="scientific">Cirrhinus molitorella</name>
    <name type="common">mud carp</name>
    <dbReference type="NCBI Taxonomy" id="172907"/>
    <lineage>
        <taxon>Eukaryota</taxon>
        <taxon>Metazoa</taxon>
        <taxon>Chordata</taxon>
        <taxon>Craniata</taxon>
        <taxon>Vertebrata</taxon>
        <taxon>Euteleostomi</taxon>
        <taxon>Actinopterygii</taxon>
        <taxon>Neopterygii</taxon>
        <taxon>Teleostei</taxon>
        <taxon>Ostariophysi</taxon>
        <taxon>Cypriniformes</taxon>
        <taxon>Cyprinidae</taxon>
        <taxon>Labeoninae</taxon>
        <taxon>Labeonini</taxon>
        <taxon>Cirrhinus</taxon>
    </lineage>
</organism>
<evidence type="ECO:0000256" key="1">
    <source>
        <dbReference type="SAM" id="MobiDB-lite"/>
    </source>
</evidence>
<feature type="compositionally biased region" description="Polar residues" evidence="1">
    <location>
        <begin position="1"/>
        <end position="24"/>
    </location>
</feature>
<dbReference type="EMBL" id="JAUYZG010000017">
    <property type="protein sequence ID" value="KAK2883928.1"/>
    <property type="molecule type" value="Genomic_DNA"/>
</dbReference>
<evidence type="ECO:0000313" key="3">
    <source>
        <dbReference type="Proteomes" id="UP001187343"/>
    </source>
</evidence>
<feature type="compositionally biased region" description="Polar residues" evidence="1">
    <location>
        <begin position="33"/>
        <end position="46"/>
    </location>
</feature>
<feature type="region of interest" description="Disordered" evidence="1">
    <location>
        <begin position="1"/>
        <end position="46"/>
    </location>
</feature>
<reference evidence="2" key="1">
    <citation type="submission" date="2023-08" db="EMBL/GenBank/DDBJ databases">
        <title>Chromosome-level Genome Assembly of mud carp (Cirrhinus molitorella).</title>
        <authorList>
            <person name="Liu H."/>
        </authorList>
    </citation>
    <scope>NUCLEOTIDE SEQUENCE</scope>
    <source>
        <strain evidence="2">Prfri</strain>
        <tissue evidence="2">Muscle</tissue>
    </source>
</reference>